<keyword evidence="1" id="KW-0597">Phosphoprotein</keyword>
<dbReference type="InterPro" id="IPR039420">
    <property type="entry name" value="WalR-like"/>
</dbReference>
<evidence type="ECO:0000256" key="3">
    <source>
        <dbReference type="ARBA" id="ARBA00023015"/>
    </source>
</evidence>
<dbReference type="AlphaFoldDB" id="X1JYH1"/>
<dbReference type="InterPro" id="IPR011006">
    <property type="entry name" value="CheY-like_superfamily"/>
</dbReference>
<name>X1JYH1_9ZZZZ</name>
<feature type="domain" description="Response regulatory" evidence="6">
    <location>
        <begin position="1"/>
        <end position="90"/>
    </location>
</feature>
<dbReference type="GO" id="GO:0000976">
    <property type="term" value="F:transcription cis-regulatory region binding"/>
    <property type="evidence" value="ECO:0007669"/>
    <property type="project" value="TreeGrafter"/>
</dbReference>
<proteinExistence type="predicted"/>
<evidence type="ECO:0000256" key="1">
    <source>
        <dbReference type="ARBA" id="ARBA00022553"/>
    </source>
</evidence>
<evidence type="ECO:0000256" key="5">
    <source>
        <dbReference type="ARBA" id="ARBA00023163"/>
    </source>
</evidence>
<evidence type="ECO:0000256" key="4">
    <source>
        <dbReference type="ARBA" id="ARBA00023125"/>
    </source>
</evidence>
<comment type="caution">
    <text evidence="7">The sequence shown here is derived from an EMBL/GenBank/DDBJ whole genome shotgun (WGS) entry which is preliminary data.</text>
</comment>
<protein>
    <recommendedName>
        <fullName evidence="6">Response regulatory domain-containing protein</fullName>
    </recommendedName>
</protein>
<reference evidence="7" key="1">
    <citation type="journal article" date="2014" name="Front. Microbiol.">
        <title>High frequency of phylogenetically diverse reductive dehalogenase-homologous genes in deep subseafloor sedimentary metagenomes.</title>
        <authorList>
            <person name="Kawai M."/>
            <person name="Futagami T."/>
            <person name="Toyoda A."/>
            <person name="Takaki Y."/>
            <person name="Nishi S."/>
            <person name="Hori S."/>
            <person name="Arai W."/>
            <person name="Tsubouchi T."/>
            <person name="Morono Y."/>
            <person name="Uchiyama I."/>
            <person name="Ito T."/>
            <person name="Fujiyama A."/>
            <person name="Inagaki F."/>
            <person name="Takami H."/>
        </authorList>
    </citation>
    <scope>NUCLEOTIDE SEQUENCE</scope>
    <source>
        <strain evidence="7">Expedition CK06-06</strain>
    </source>
</reference>
<keyword evidence="2" id="KW-0902">Two-component regulatory system</keyword>
<accession>X1JYH1</accession>
<dbReference type="SMART" id="SM00448">
    <property type="entry name" value="REC"/>
    <property type="match status" value="1"/>
</dbReference>
<keyword evidence="5" id="KW-0804">Transcription</keyword>
<dbReference type="GO" id="GO:0005829">
    <property type="term" value="C:cytosol"/>
    <property type="evidence" value="ECO:0007669"/>
    <property type="project" value="TreeGrafter"/>
</dbReference>
<feature type="non-terminal residue" evidence="7">
    <location>
        <position position="254"/>
    </location>
</feature>
<dbReference type="EMBL" id="BARU01035687">
    <property type="protein sequence ID" value="GAH83304.1"/>
    <property type="molecule type" value="Genomic_DNA"/>
</dbReference>
<dbReference type="SUPFAM" id="SSF52172">
    <property type="entry name" value="CheY-like"/>
    <property type="match status" value="1"/>
</dbReference>
<dbReference type="Gene3D" id="3.40.50.2300">
    <property type="match status" value="1"/>
</dbReference>
<keyword evidence="4" id="KW-0238">DNA-binding</keyword>
<keyword evidence="3" id="KW-0805">Transcription regulation</keyword>
<dbReference type="GO" id="GO:0032993">
    <property type="term" value="C:protein-DNA complex"/>
    <property type="evidence" value="ECO:0007669"/>
    <property type="project" value="TreeGrafter"/>
</dbReference>
<dbReference type="GO" id="GO:0000156">
    <property type="term" value="F:phosphorelay response regulator activity"/>
    <property type="evidence" value="ECO:0007669"/>
    <property type="project" value="TreeGrafter"/>
</dbReference>
<evidence type="ECO:0000313" key="7">
    <source>
        <dbReference type="EMBL" id="GAH83304.1"/>
    </source>
</evidence>
<organism evidence="7">
    <name type="scientific">marine sediment metagenome</name>
    <dbReference type="NCBI Taxonomy" id="412755"/>
    <lineage>
        <taxon>unclassified sequences</taxon>
        <taxon>metagenomes</taxon>
        <taxon>ecological metagenomes</taxon>
    </lineage>
</organism>
<dbReference type="InterPro" id="IPR001789">
    <property type="entry name" value="Sig_transdc_resp-reg_receiver"/>
</dbReference>
<dbReference type="PROSITE" id="PS50110">
    <property type="entry name" value="RESPONSE_REGULATORY"/>
    <property type="match status" value="1"/>
</dbReference>
<evidence type="ECO:0000256" key="2">
    <source>
        <dbReference type="ARBA" id="ARBA00023012"/>
    </source>
</evidence>
<dbReference type="GO" id="GO:0006355">
    <property type="term" value="P:regulation of DNA-templated transcription"/>
    <property type="evidence" value="ECO:0007669"/>
    <property type="project" value="TreeGrafter"/>
</dbReference>
<sequence>MHGAADGDQAAGLIEQNHYDFLITDLKLPGRSGVEVAREARRRCPRIGIMILTGYGSLDTAVEAVRLGAWDYVTKPCDVRYMRQRIGQFVERAAGPLAADTASARLTSEDLAGFTAGAGTEILSLSPGGGEDYEQRVLALLDAMLADFGFSRRRREQILQVCVETMAGLADDWHVRAGLLKGNVVVCVRGRPPVDRPTAGMPERVSAEFGLDVQVVESDGARTVLLWEGLADEGPRAVPRWNAHVGGRRASARK</sequence>
<dbReference type="Pfam" id="PF00072">
    <property type="entry name" value="Response_reg"/>
    <property type="match status" value="1"/>
</dbReference>
<dbReference type="PANTHER" id="PTHR48111">
    <property type="entry name" value="REGULATOR OF RPOS"/>
    <property type="match status" value="1"/>
</dbReference>
<evidence type="ECO:0000259" key="6">
    <source>
        <dbReference type="PROSITE" id="PS50110"/>
    </source>
</evidence>
<dbReference type="PANTHER" id="PTHR48111:SF1">
    <property type="entry name" value="TWO-COMPONENT RESPONSE REGULATOR ORR33"/>
    <property type="match status" value="1"/>
</dbReference>
<gene>
    <name evidence="7" type="ORF">S03H2_55813</name>
</gene>